<dbReference type="GO" id="GO:0004659">
    <property type="term" value="F:prenyltransferase activity"/>
    <property type="evidence" value="ECO:0007669"/>
    <property type="project" value="InterPro"/>
</dbReference>
<keyword evidence="4" id="KW-0479">Metal-binding</keyword>
<evidence type="ECO:0000256" key="6">
    <source>
        <dbReference type="ARBA" id="ARBA00023229"/>
    </source>
</evidence>
<evidence type="ECO:0000256" key="2">
    <source>
        <dbReference type="ARBA" id="ARBA00006706"/>
    </source>
</evidence>
<comment type="cofactor">
    <cofactor evidence="1">
        <name>Mg(2+)</name>
        <dbReference type="ChEBI" id="CHEBI:18420"/>
    </cofactor>
</comment>
<dbReference type="SUPFAM" id="SSF48576">
    <property type="entry name" value="Terpenoid synthases"/>
    <property type="match status" value="1"/>
</dbReference>
<evidence type="ECO:0000313" key="10">
    <source>
        <dbReference type="Proteomes" id="UP000290288"/>
    </source>
</evidence>
<dbReference type="PANTHER" id="PTHR12001">
    <property type="entry name" value="GERANYLGERANYL PYROPHOSPHATE SYNTHASE"/>
    <property type="match status" value="1"/>
</dbReference>
<keyword evidence="6" id="KW-0414">Isoprene biosynthesis</keyword>
<dbReference type="GO" id="GO:0046872">
    <property type="term" value="F:metal ion binding"/>
    <property type="evidence" value="ECO:0007669"/>
    <property type="project" value="UniProtKB-KW"/>
</dbReference>
<evidence type="ECO:0000256" key="3">
    <source>
        <dbReference type="ARBA" id="ARBA00022679"/>
    </source>
</evidence>
<dbReference type="Gene3D" id="1.10.600.10">
    <property type="entry name" value="Farnesyl Diphosphate Synthase"/>
    <property type="match status" value="1"/>
</dbReference>
<keyword evidence="3 7" id="KW-0808">Transferase</keyword>
<dbReference type="GO" id="GO:1990234">
    <property type="term" value="C:transferase complex"/>
    <property type="evidence" value="ECO:0007669"/>
    <property type="project" value="TreeGrafter"/>
</dbReference>
<dbReference type="PANTHER" id="PTHR12001:SF69">
    <property type="entry name" value="ALL TRANS-POLYPRENYL-DIPHOSPHATE SYNTHASE PDSS1"/>
    <property type="match status" value="1"/>
</dbReference>
<dbReference type="Proteomes" id="UP000290288">
    <property type="component" value="Unassembled WGS sequence"/>
</dbReference>
<organism evidence="9 10">
    <name type="scientific">Candolleomyces aberdarensis</name>
    <dbReference type="NCBI Taxonomy" id="2316362"/>
    <lineage>
        <taxon>Eukaryota</taxon>
        <taxon>Fungi</taxon>
        <taxon>Dikarya</taxon>
        <taxon>Basidiomycota</taxon>
        <taxon>Agaricomycotina</taxon>
        <taxon>Agaricomycetes</taxon>
        <taxon>Agaricomycetidae</taxon>
        <taxon>Agaricales</taxon>
        <taxon>Agaricineae</taxon>
        <taxon>Psathyrellaceae</taxon>
        <taxon>Candolleomyces</taxon>
    </lineage>
</organism>
<evidence type="ECO:0008006" key="11">
    <source>
        <dbReference type="Google" id="ProtNLM"/>
    </source>
</evidence>
<evidence type="ECO:0000256" key="7">
    <source>
        <dbReference type="RuleBase" id="RU004466"/>
    </source>
</evidence>
<comment type="similarity">
    <text evidence="2 7">Belongs to the FPP/GGPP synthase family.</text>
</comment>
<keyword evidence="5" id="KW-0460">Magnesium</keyword>
<gene>
    <name evidence="9" type="ORF">EST38_g1267</name>
</gene>
<evidence type="ECO:0000313" key="9">
    <source>
        <dbReference type="EMBL" id="RXW24562.1"/>
    </source>
</evidence>
<dbReference type="EMBL" id="SDEE01000017">
    <property type="protein sequence ID" value="RXW24562.1"/>
    <property type="molecule type" value="Genomic_DNA"/>
</dbReference>
<evidence type="ECO:0000256" key="8">
    <source>
        <dbReference type="SAM" id="MobiDB-lite"/>
    </source>
</evidence>
<protein>
    <recommendedName>
        <fullName evidence="11">Terpenoid synthase</fullName>
    </recommendedName>
</protein>
<dbReference type="InterPro" id="IPR000092">
    <property type="entry name" value="Polyprenyl_synt"/>
</dbReference>
<name>A0A4Q2DYG7_9AGAR</name>
<feature type="compositionally biased region" description="Low complexity" evidence="8">
    <location>
        <begin position="41"/>
        <end position="57"/>
    </location>
</feature>
<evidence type="ECO:0000256" key="5">
    <source>
        <dbReference type="ARBA" id="ARBA00022842"/>
    </source>
</evidence>
<dbReference type="OrthoDB" id="9927103at2759"/>
<evidence type="ECO:0000256" key="4">
    <source>
        <dbReference type="ARBA" id="ARBA00022723"/>
    </source>
</evidence>
<dbReference type="AlphaFoldDB" id="A0A4Q2DYG7"/>
<evidence type="ECO:0000256" key="1">
    <source>
        <dbReference type="ARBA" id="ARBA00001946"/>
    </source>
</evidence>
<feature type="region of interest" description="Disordered" evidence="8">
    <location>
        <begin position="25"/>
        <end position="81"/>
    </location>
</feature>
<dbReference type="GO" id="GO:0006744">
    <property type="term" value="P:ubiquinone biosynthetic process"/>
    <property type="evidence" value="ECO:0007669"/>
    <property type="project" value="TreeGrafter"/>
</dbReference>
<keyword evidence="10" id="KW-1185">Reference proteome</keyword>
<proteinExistence type="inferred from homology"/>
<dbReference type="GO" id="GO:0008299">
    <property type="term" value="P:isoprenoid biosynthetic process"/>
    <property type="evidence" value="ECO:0007669"/>
    <property type="project" value="UniProtKB-KW"/>
</dbReference>
<reference evidence="9 10" key="1">
    <citation type="submission" date="2019-01" db="EMBL/GenBank/DDBJ databases">
        <title>Draft genome sequence of Psathyrella aberdarensis IHI B618.</title>
        <authorList>
            <person name="Buettner E."/>
            <person name="Kellner H."/>
        </authorList>
    </citation>
    <scope>NUCLEOTIDE SEQUENCE [LARGE SCALE GENOMIC DNA]</scope>
    <source>
        <strain evidence="9 10">IHI B618</strain>
    </source>
</reference>
<dbReference type="InterPro" id="IPR008949">
    <property type="entry name" value="Isoprenoid_synthase_dom_sf"/>
</dbReference>
<sequence>MRGLSRPLRASAQTAARCIASSSSSLPATASITRPRRRKLSALAQQTAAATSSTTSQPAWNKTTLHPPPRPALKQERKRPDPYVLAAPELKQLRSNLLALLGSAHPGLTDIAQYYFLNPSKQLRSLLVLLFARATNGLGQEWERKHWEAGMEAHGGRGDALDKPLYSSETLSECNPSMPDHTESFAAPFELRRDVPPSSLSSFVPSLHMAIPALMNPATLLPTQMRLAQIVEMIHIAFLLHENIDNSTSTEQSSPSSSASENPFGNKLSILGGDFLLGRASTVLSRLGESEVVELVASIISNLVEGEFLRMDKVQTPSLGAMKGPQTLEEAWDVYLRKTYLQSASLMAKGARASVILGGCKQGDIWQEVAYVYGRNLGIAHQLVKDSVEFESALASSSSSGLKPGLASAPAIYAWEESSEIRPLIQRNFTKEGDIELAMDCVRRTSGIEQTRLLAYTYAERAREVLKLLPDSDAKLALEALTEQVTQRNRS</sequence>
<dbReference type="STRING" id="2316362.A0A4Q2DYG7"/>
<accession>A0A4Q2DYG7</accession>
<comment type="caution">
    <text evidence="9">The sequence shown here is derived from an EMBL/GenBank/DDBJ whole genome shotgun (WGS) entry which is preliminary data.</text>
</comment>
<dbReference type="Pfam" id="PF00348">
    <property type="entry name" value="polyprenyl_synt"/>
    <property type="match status" value="1"/>
</dbReference>